<reference evidence="2 3" key="1">
    <citation type="journal article" date="2023" name="Mol. Biol. Evol.">
        <title>Genomics of Secondarily Temperate Adaptation in the Only Non-Antarctic Icefish.</title>
        <authorList>
            <person name="Rivera-Colon A.G."/>
            <person name="Rayamajhi N."/>
            <person name="Minhas B.F."/>
            <person name="Madrigal G."/>
            <person name="Bilyk K.T."/>
            <person name="Yoon V."/>
            <person name="Hune M."/>
            <person name="Gregory S."/>
            <person name="Cheng C.H.C."/>
            <person name="Catchen J.M."/>
        </authorList>
    </citation>
    <scope>NUCLEOTIDE SEQUENCE [LARGE SCALE GENOMIC DNA]</scope>
    <source>
        <tissue evidence="2">White muscle</tissue>
    </source>
</reference>
<organism evidence="2 3">
    <name type="scientific">Champsocephalus gunnari</name>
    <name type="common">Mackerel icefish</name>
    <dbReference type="NCBI Taxonomy" id="52237"/>
    <lineage>
        <taxon>Eukaryota</taxon>
        <taxon>Metazoa</taxon>
        <taxon>Chordata</taxon>
        <taxon>Craniata</taxon>
        <taxon>Vertebrata</taxon>
        <taxon>Euteleostomi</taxon>
        <taxon>Actinopterygii</taxon>
        <taxon>Neopterygii</taxon>
        <taxon>Teleostei</taxon>
        <taxon>Neoteleostei</taxon>
        <taxon>Acanthomorphata</taxon>
        <taxon>Eupercaria</taxon>
        <taxon>Perciformes</taxon>
        <taxon>Notothenioidei</taxon>
        <taxon>Channichthyidae</taxon>
        <taxon>Champsocephalus</taxon>
    </lineage>
</organism>
<keyword evidence="3" id="KW-1185">Reference proteome</keyword>
<evidence type="ECO:0000313" key="2">
    <source>
        <dbReference type="EMBL" id="KAK5935468.1"/>
    </source>
</evidence>
<dbReference type="PANTHER" id="PTHR47018:SF3">
    <property type="entry name" value="MYCBP-ASSOCIATED PROTEIN"/>
    <property type="match status" value="1"/>
</dbReference>
<gene>
    <name evidence="2" type="ORF">CgunFtcFv8_020829</name>
</gene>
<protein>
    <submittedName>
        <fullName evidence="2">Uncharacterized protein</fullName>
    </submittedName>
</protein>
<name>A0AAN8I1G4_CHAGU</name>
<dbReference type="PANTHER" id="PTHR47018">
    <property type="entry name" value="CXC DOMAIN-CONTAINING PROTEIN-RELATED"/>
    <property type="match status" value="1"/>
</dbReference>
<dbReference type="EMBL" id="JAURVH010001513">
    <property type="protein sequence ID" value="KAK5935468.1"/>
    <property type="molecule type" value="Genomic_DNA"/>
</dbReference>
<dbReference type="Proteomes" id="UP001331515">
    <property type="component" value="Unassembled WGS sequence"/>
</dbReference>
<accession>A0AAN8I1G4</accession>
<dbReference type="AlphaFoldDB" id="A0AAN8I1G4"/>
<feature type="compositionally biased region" description="Basic and acidic residues" evidence="1">
    <location>
        <begin position="198"/>
        <end position="207"/>
    </location>
</feature>
<comment type="caution">
    <text evidence="2">The sequence shown here is derived from an EMBL/GenBank/DDBJ whole genome shotgun (WGS) entry which is preliminary data.</text>
</comment>
<sequence>MVTPELSRLSKEFKNKFDMEADRTTEHHELAPSAFKRAHGTIDKIKAATLSHGNPFTTEGDKLYNVITLAYIPDEYVLQILNADVTGQMLYEDYVSERINGDVSLWAPVKKVNNKMFVYGNKKITVQPRDNTVDLKETKDLFARLMVPAGSNRDINQKEAIGNYEFTLTPRALFASNGTILPCHDKSKLISLLEKRTREDVPHEDHQLPQAGSTTHQDPMDTGFTDTTSTDQSSRKKIALVDGMVLVQRLSKKPSTVVTVKDLSGCFNDRLMSLTRDYD</sequence>
<evidence type="ECO:0000313" key="3">
    <source>
        <dbReference type="Proteomes" id="UP001331515"/>
    </source>
</evidence>
<proteinExistence type="predicted"/>
<feature type="region of interest" description="Disordered" evidence="1">
    <location>
        <begin position="198"/>
        <end position="232"/>
    </location>
</feature>
<evidence type="ECO:0000256" key="1">
    <source>
        <dbReference type="SAM" id="MobiDB-lite"/>
    </source>
</evidence>